<name>A0A1Y2CZB6_9FUNG</name>
<sequence length="143" mass="15810">MLVGGTDRDNDNDLNALIDLTKKLLVSITSADWDTYTSLVSDRLTCFEPEAGTHLVTGLEFHQFYFGLGGDASKVTTLVNPIAYYLSADKTSALVAYVRLTQFKNKDGVPVTTEMSETRIWGRSSSTSNDWTNVHFHRGVGKL</sequence>
<keyword evidence="2" id="KW-0418">Kinase</keyword>
<dbReference type="GO" id="GO:0005516">
    <property type="term" value="F:calmodulin binding"/>
    <property type="evidence" value="ECO:0007669"/>
    <property type="project" value="InterPro"/>
</dbReference>
<dbReference type="GO" id="GO:0004683">
    <property type="term" value="F:calcium/calmodulin-dependent protein kinase activity"/>
    <property type="evidence" value="ECO:0007669"/>
    <property type="project" value="InterPro"/>
</dbReference>
<dbReference type="SUPFAM" id="SSF54427">
    <property type="entry name" value="NTF2-like"/>
    <property type="match status" value="1"/>
</dbReference>
<dbReference type="Pfam" id="PF08332">
    <property type="entry name" value="CaMKII_AD"/>
    <property type="match status" value="1"/>
</dbReference>
<dbReference type="EMBL" id="MCGO01000003">
    <property type="protein sequence ID" value="ORY52378.1"/>
    <property type="molecule type" value="Genomic_DNA"/>
</dbReference>
<dbReference type="InterPro" id="IPR013543">
    <property type="entry name" value="Ca/CaM-dep_prot_kinase-assoc"/>
</dbReference>
<dbReference type="Gene3D" id="3.10.450.50">
    <property type="match status" value="1"/>
</dbReference>
<dbReference type="Proteomes" id="UP000193642">
    <property type="component" value="Unassembled WGS sequence"/>
</dbReference>
<keyword evidence="3" id="KW-1185">Reference proteome</keyword>
<keyword evidence="2" id="KW-0808">Transferase</keyword>
<dbReference type="OrthoDB" id="442176at2759"/>
<reference evidence="2 3" key="1">
    <citation type="submission" date="2016-07" db="EMBL/GenBank/DDBJ databases">
        <title>Pervasive Adenine N6-methylation of Active Genes in Fungi.</title>
        <authorList>
            <consortium name="DOE Joint Genome Institute"/>
            <person name="Mondo S.J."/>
            <person name="Dannebaum R.O."/>
            <person name="Kuo R.C."/>
            <person name="Labutti K."/>
            <person name="Haridas S."/>
            <person name="Kuo A."/>
            <person name="Salamov A."/>
            <person name="Ahrendt S.R."/>
            <person name="Lipzen A."/>
            <person name="Sullivan W."/>
            <person name="Andreopoulos W.B."/>
            <person name="Clum A."/>
            <person name="Lindquist E."/>
            <person name="Daum C."/>
            <person name="Ramamoorthy G.K."/>
            <person name="Gryganskyi A."/>
            <person name="Culley D."/>
            <person name="Magnuson J.K."/>
            <person name="James T.Y."/>
            <person name="O'Malley M.A."/>
            <person name="Stajich J.E."/>
            <person name="Spatafora J.W."/>
            <person name="Visel A."/>
            <person name="Grigoriev I.V."/>
        </authorList>
    </citation>
    <scope>NUCLEOTIDE SEQUENCE [LARGE SCALE GENOMIC DNA]</scope>
    <source>
        <strain evidence="2 3">JEL800</strain>
    </source>
</reference>
<evidence type="ECO:0000259" key="1">
    <source>
        <dbReference type="Pfam" id="PF08332"/>
    </source>
</evidence>
<evidence type="ECO:0000313" key="3">
    <source>
        <dbReference type="Proteomes" id="UP000193642"/>
    </source>
</evidence>
<dbReference type="InterPro" id="IPR032710">
    <property type="entry name" value="NTF2-like_dom_sf"/>
</dbReference>
<protein>
    <submittedName>
        <fullName evidence="2">Calcium/calmodulin dependent protein kinase II, association-domain-containing protein</fullName>
    </submittedName>
</protein>
<dbReference type="STRING" id="329046.A0A1Y2CZB6"/>
<organism evidence="2 3">
    <name type="scientific">Rhizoclosmatium globosum</name>
    <dbReference type="NCBI Taxonomy" id="329046"/>
    <lineage>
        <taxon>Eukaryota</taxon>
        <taxon>Fungi</taxon>
        <taxon>Fungi incertae sedis</taxon>
        <taxon>Chytridiomycota</taxon>
        <taxon>Chytridiomycota incertae sedis</taxon>
        <taxon>Chytridiomycetes</taxon>
        <taxon>Chytridiales</taxon>
        <taxon>Chytriomycetaceae</taxon>
        <taxon>Rhizoclosmatium</taxon>
    </lineage>
</organism>
<evidence type="ECO:0000313" key="2">
    <source>
        <dbReference type="EMBL" id="ORY52378.1"/>
    </source>
</evidence>
<proteinExistence type="predicted"/>
<accession>A0A1Y2CZB6</accession>
<comment type="caution">
    <text evidence="2">The sequence shown here is derived from an EMBL/GenBank/DDBJ whole genome shotgun (WGS) entry which is preliminary data.</text>
</comment>
<gene>
    <name evidence="2" type="ORF">BCR33DRAFT_711700</name>
</gene>
<dbReference type="AlphaFoldDB" id="A0A1Y2CZB6"/>
<feature type="domain" description="Calcium/calmodulin-dependent protein kinase II association-domain" evidence="1">
    <location>
        <begin position="17"/>
        <end position="138"/>
    </location>
</feature>